<dbReference type="AlphaFoldDB" id="A0A2T5VDD7"/>
<keyword evidence="1" id="KW-0175">Coiled coil</keyword>
<protein>
    <recommendedName>
        <fullName evidence="5">Flagellar motility protein MotE (MotC chaperone)</fullName>
    </recommendedName>
</protein>
<feature type="compositionally biased region" description="Low complexity" evidence="2">
    <location>
        <begin position="72"/>
        <end position="93"/>
    </location>
</feature>
<dbReference type="InterPro" id="IPR038076">
    <property type="entry name" value="MgtE_N_sf"/>
</dbReference>
<feature type="coiled-coil region" evidence="1">
    <location>
        <begin position="129"/>
        <end position="202"/>
    </location>
</feature>
<evidence type="ECO:0000313" key="3">
    <source>
        <dbReference type="EMBL" id="PTW61771.1"/>
    </source>
</evidence>
<proteinExistence type="predicted"/>
<feature type="region of interest" description="Disordered" evidence="2">
    <location>
        <begin position="47"/>
        <end position="119"/>
    </location>
</feature>
<comment type="caution">
    <text evidence="3">The sequence shown here is derived from an EMBL/GenBank/DDBJ whole genome shotgun (WGS) entry which is preliminary data.</text>
</comment>
<dbReference type="Proteomes" id="UP000244081">
    <property type="component" value="Unassembled WGS sequence"/>
</dbReference>
<organism evidence="3 4">
    <name type="scientific">Breoghania corrubedonensis</name>
    <dbReference type="NCBI Taxonomy" id="665038"/>
    <lineage>
        <taxon>Bacteria</taxon>
        <taxon>Pseudomonadati</taxon>
        <taxon>Pseudomonadota</taxon>
        <taxon>Alphaproteobacteria</taxon>
        <taxon>Hyphomicrobiales</taxon>
        <taxon>Stappiaceae</taxon>
        <taxon>Breoghania</taxon>
    </lineage>
</organism>
<evidence type="ECO:0008006" key="5">
    <source>
        <dbReference type="Google" id="ProtNLM"/>
    </source>
</evidence>
<dbReference type="SUPFAM" id="SSF158791">
    <property type="entry name" value="MgtE N-terminal domain-like"/>
    <property type="match status" value="1"/>
</dbReference>
<gene>
    <name evidence="3" type="ORF">C8N35_102487</name>
</gene>
<evidence type="ECO:0000256" key="1">
    <source>
        <dbReference type="SAM" id="Coils"/>
    </source>
</evidence>
<feature type="compositionally biased region" description="Low complexity" evidence="2">
    <location>
        <begin position="47"/>
        <end position="56"/>
    </location>
</feature>
<keyword evidence="4" id="KW-1185">Reference proteome</keyword>
<evidence type="ECO:0000256" key="2">
    <source>
        <dbReference type="SAM" id="MobiDB-lite"/>
    </source>
</evidence>
<accession>A0A2T5VDD7</accession>
<sequence length="268" mass="28450">MNKLRLLHLVFLATGALLVFKSIGIVTMSGFALSPVLEASAQGADAAAPAAGDGAQTQPDASVPGDGPQPGAPSAAPSPAPAGDQGQGADAGSLPLPGENGMGNGKLPADGTVIQGNDLGRSRSERVVLERLRARRKELDEREARQQLREDLLKAAEARIEKRVGELKQLEARIGTAVDEKKKKEEEEFKNLARMYESMRAKDAARIFDRLDLNVLVRVARAMKPAKVADVMAKMKPEVAERLTIELATGQNDGMAGSMGDLPKIRGN</sequence>
<dbReference type="RefSeq" id="WP_107989600.1">
    <property type="nucleotide sequence ID" value="NZ_QAYG01000002.1"/>
</dbReference>
<evidence type="ECO:0000313" key="4">
    <source>
        <dbReference type="Proteomes" id="UP000244081"/>
    </source>
</evidence>
<name>A0A2T5VDD7_9HYPH</name>
<dbReference type="EMBL" id="QAYG01000002">
    <property type="protein sequence ID" value="PTW61771.1"/>
    <property type="molecule type" value="Genomic_DNA"/>
</dbReference>
<dbReference type="OrthoDB" id="9791432at2"/>
<reference evidence="3 4" key="1">
    <citation type="submission" date="2018-04" db="EMBL/GenBank/DDBJ databases">
        <title>Genomic Encyclopedia of Archaeal and Bacterial Type Strains, Phase II (KMG-II): from individual species to whole genera.</title>
        <authorList>
            <person name="Goeker M."/>
        </authorList>
    </citation>
    <scope>NUCLEOTIDE SEQUENCE [LARGE SCALE GENOMIC DNA]</scope>
    <source>
        <strain evidence="3 4">DSM 23382</strain>
    </source>
</reference>
<dbReference type="Gene3D" id="1.25.60.10">
    <property type="entry name" value="MgtE N-terminal domain-like"/>
    <property type="match status" value="1"/>
</dbReference>